<dbReference type="AlphaFoldDB" id="A0A0G0ADH6"/>
<dbReference type="InterPro" id="IPR007219">
    <property type="entry name" value="XnlR_reg_dom"/>
</dbReference>
<evidence type="ECO:0000313" key="7">
    <source>
        <dbReference type="Proteomes" id="UP000034112"/>
    </source>
</evidence>
<dbReference type="InterPro" id="IPR051127">
    <property type="entry name" value="Fungal_SecMet_Regulators"/>
</dbReference>
<dbReference type="GO" id="GO:0008270">
    <property type="term" value="F:zinc ion binding"/>
    <property type="evidence" value="ECO:0007669"/>
    <property type="project" value="InterPro"/>
</dbReference>
<dbReference type="GO" id="GO:0005634">
    <property type="term" value="C:nucleus"/>
    <property type="evidence" value="ECO:0007669"/>
    <property type="project" value="TreeGrafter"/>
</dbReference>
<dbReference type="SMART" id="SM00906">
    <property type="entry name" value="Fungal_trans"/>
    <property type="match status" value="1"/>
</dbReference>
<dbReference type="Pfam" id="PF04082">
    <property type="entry name" value="Fungal_trans"/>
    <property type="match status" value="1"/>
</dbReference>
<protein>
    <submittedName>
        <fullName evidence="6">Cellulose degradation regulator-2</fullName>
    </submittedName>
</protein>
<dbReference type="GO" id="GO:0006351">
    <property type="term" value="P:DNA-templated transcription"/>
    <property type="evidence" value="ECO:0007669"/>
    <property type="project" value="InterPro"/>
</dbReference>
<dbReference type="Gene3D" id="4.10.240.10">
    <property type="entry name" value="Zn(2)-C6 fungal-type DNA-binding domain"/>
    <property type="match status" value="1"/>
</dbReference>
<proteinExistence type="predicted"/>
<dbReference type="CDD" id="cd12148">
    <property type="entry name" value="fungal_TF_MHR"/>
    <property type="match status" value="1"/>
</dbReference>
<keyword evidence="2" id="KW-0804">Transcription</keyword>
<feature type="compositionally biased region" description="Basic and acidic residues" evidence="4">
    <location>
        <begin position="567"/>
        <end position="577"/>
    </location>
</feature>
<dbReference type="OMA" id="MRWRFYN"/>
<feature type="compositionally biased region" description="Basic and acidic residues" evidence="4">
    <location>
        <begin position="167"/>
        <end position="176"/>
    </location>
</feature>
<dbReference type="Proteomes" id="UP000034112">
    <property type="component" value="Unassembled WGS sequence"/>
</dbReference>
<dbReference type="GO" id="GO:0000981">
    <property type="term" value="F:DNA-binding transcription factor activity, RNA polymerase II-specific"/>
    <property type="evidence" value="ECO:0007669"/>
    <property type="project" value="InterPro"/>
</dbReference>
<name>A0A0G0ADH6_TRIHA</name>
<evidence type="ECO:0000313" key="6">
    <source>
        <dbReference type="EMBL" id="KKP03054.1"/>
    </source>
</evidence>
<feature type="compositionally biased region" description="Polar residues" evidence="4">
    <location>
        <begin position="641"/>
        <end position="659"/>
    </location>
</feature>
<feature type="region of interest" description="Disordered" evidence="4">
    <location>
        <begin position="641"/>
        <end position="661"/>
    </location>
</feature>
<sequence length="918" mass="101692">MAGSPSRPGAFHTFQIFEPINDAFAIASDVQPENRYAPKRSHIPTACTECKRRKVVFAYSMFATIPDADGGSIPLPVCSRCDGNYPCGPCLSSSASSRARRRRCYYITPRPRVMPSKRALEDASSSLADCHSILRRLFPIHDVQELLPLSREDLIALLRLDQRSAAEAHNGARPEAFRNPSPLNYIYTSPMRRESPKPKARAARSPLSATPSQPGSLSATSTVDSLRSNDGDLTILEPVPTPDAEWDEERREREQEHVPAEADDVNALSFALDRQVSYLGISSIRAALLVMLKLRPSLRQEMAPDSAPSLPRRPLVHLPMRDENDASNSDRRYSSTSDSVRPRRPFQARTLSQQQLSKPALSTRVAWSRRGQALVDAYFRTFHMYMPMLDEPIFRAEFAGAKSREDEPWQALANMVLALGSVAAARSDDQEAEHAAYYERAVSLLPLTALGSSHIETVQTLALMGGEYLHYMNRPNMAYSILGAAIRMAGALGLHKEVLTAPPTSSIPPALQKALETRRRTWWTLFCVDTWATMLTGRPSFGRWELATNIVIPDGRVAENGSYVHNEVGDDGRRVVEAESTEDETDKTSDAELLRQLAEGVKFAKIATRVQDAFAVSPIITTALRQDIDSQLAAWHLSQSWPSSRTRSPQKPSRDNASYQDAVGDEAPWRFTQSLMKWRYQDLRMLLHRPVLLFLANSGCSDWEDCSPDDAAAVKMCLALAIATVEDVEREWTPSRIAGWKAAWYLHQASMVPLLILLWNPRNMPNEAVLEPCRRAIPMVLSLLEAMKPWSLTANRSSALIGRVFEAATQGAKVNVTDENDPARSTSFMCGGPDAIPAASKNGNSEQLLDDGNMTRAVGGDMAQRTAAFGSIPIQEALDFNFGLNFGFLGYEQDAAMGGSMNIDSFDMLDPFWGQNTM</sequence>
<feature type="region of interest" description="Disordered" evidence="4">
    <location>
        <begin position="301"/>
        <end position="354"/>
    </location>
</feature>
<dbReference type="GO" id="GO:0000435">
    <property type="term" value="P:positive regulation of transcription from RNA polymerase II promoter by galactose"/>
    <property type="evidence" value="ECO:0007669"/>
    <property type="project" value="TreeGrafter"/>
</dbReference>
<feature type="domain" description="Xylanolytic transcriptional activator regulatory" evidence="5">
    <location>
        <begin position="478"/>
        <end position="559"/>
    </location>
</feature>
<feature type="compositionally biased region" description="Basic and acidic residues" evidence="4">
    <location>
        <begin position="248"/>
        <end position="260"/>
    </location>
</feature>
<keyword evidence="3" id="KW-0539">Nucleus</keyword>
<dbReference type="PANTHER" id="PTHR47424">
    <property type="entry name" value="REGULATORY PROTEIN GAL4"/>
    <property type="match status" value="1"/>
</dbReference>
<feature type="compositionally biased region" description="Basic and acidic residues" evidence="4">
    <location>
        <begin position="319"/>
        <end position="333"/>
    </location>
</feature>
<evidence type="ECO:0000259" key="5">
    <source>
        <dbReference type="SMART" id="SM00906"/>
    </source>
</evidence>
<feature type="region of interest" description="Disordered" evidence="4">
    <location>
        <begin position="167"/>
        <end position="260"/>
    </location>
</feature>
<evidence type="ECO:0000256" key="3">
    <source>
        <dbReference type="ARBA" id="ARBA00023242"/>
    </source>
</evidence>
<accession>A0A0G0ADH6</accession>
<evidence type="ECO:0000256" key="1">
    <source>
        <dbReference type="ARBA" id="ARBA00023015"/>
    </source>
</evidence>
<organism evidence="6 7">
    <name type="scientific">Trichoderma harzianum</name>
    <name type="common">Hypocrea lixii</name>
    <dbReference type="NCBI Taxonomy" id="5544"/>
    <lineage>
        <taxon>Eukaryota</taxon>
        <taxon>Fungi</taxon>
        <taxon>Dikarya</taxon>
        <taxon>Ascomycota</taxon>
        <taxon>Pezizomycotina</taxon>
        <taxon>Sordariomycetes</taxon>
        <taxon>Hypocreomycetidae</taxon>
        <taxon>Hypocreales</taxon>
        <taxon>Hypocreaceae</taxon>
        <taxon>Trichoderma</taxon>
    </lineage>
</organism>
<reference evidence="7" key="1">
    <citation type="journal article" date="2015" name="Genome Announc.">
        <title>Draft whole-genome sequence of the biocontrol agent Trichoderma harzianum T6776.</title>
        <authorList>
            <person name="Baroncelli R."/>
            <person name="Piaggeschi G."/>
            <person name="Fiorini L."/>
            <person name="Bertolini E."/>
            <person name="Zapparata A."/>
            <person name="Pe M.E."/>
            <person name="Sarrocco S."/>
            <person name="Vannacci G."/>
        </authorList>
    </citation>
    <scope>NUCLEOTIDE SEQUENCE [LARGE SCALE GENOMIC DNA]</scope>
    <source>
        <strain evidence="7">T6776</strain>
    </source>
</reference>
<feature type="compositionally biased region" description="Polar residues" evidence="4">
    <location>
        <begin position="207"/>
        <end position="228"/>
    </location>
</feature>
<dbReference type="PANTHER" id="PTHR47424:SF5">
    <property type="entry name" value="ZN(II)2CYS6 TRANSCRIPTION FACTOR (EUROFUNG)"/>
    <property type="match status" value="1"/>
</dbReference>
<dbReference type="InterPro" id="IPR036864">
    <property type="entry name" value="Zn2-C6_fun-type_DNA-bd_sf"/>
</dbReference>
<dbReference type="OrthoDB" id="3362851at2759"/>
<keyword evidence="1" id="KW-0805">Transcription regulation</keyword>
<dbReference type="GO" id="GO:0000978">
    <property type="term" value="F:RNA polymerase II cis-regulatory region sequence-specific DNA binding"/>
    <property type="evidence" value="ECO:0007669"/>
    <property type="project" value="TreeGrafter"/>
</dbReference>
<gene>
    <name evidence="6" type="ORF">THAR02_04823</name>
</gene>
<feature type="region of interest" description="Disordered" evidence="4">
    <location>
        <begin position="562"/>
        <end position="589"/>
    </location>
</feature>
<evidence type="ECO:0000256" key="4">
    <source>
        <dbReference type="SAM" id="MobiDB-lite"/>
    </source>
</evidence>
<comment type="caution">
    <text evidence="6">The sequence shown here is derived from an EMBL/GenBank/DDBJ whole genome shotgun (WGS) entry which is preliminary data.</text>
</comment>
<evidence type="ECO:0000256" key="2">
    <source>
        <dbReference type="ARBA" id="ARBA00023163"/>
    </source>
</evidence>
<dbReference type="EMBL" id="JOKZ01000125">
    <property type="protein sequence ID" value="KKP03054.1"/>
    <property type="molecule type" value="Genomic_DNA"/>
</dbReference>